<feature type="transmembrane region" description="Helical" evidence="1">
    <location>
        <begin position="169"/>
        <end position="196"/>
    </location>
</feature>
<feature type="transmembrane region" description="Helical" evidence="1">
    <location>
        <begin position="91"/>
        <end position="112"/>
    </location>
</feature>
<name>A0A367YYS2_9ACTN</name>
<keyword evidence="1" id="KW-0812">Transmembrane</keyword>
<feature type="transmembrane region" description="Helical" evidence="1">
    <location>
        <begin position="26"/>
        <end position="44"/>
    </location>
</feature>
<feature type="transmembrane region" description="Helical" evidence="1">
    <location>
        <begin position="118"/>
        <end position="140"/>
    </location>
</feature>
<keyword evidence="3" id="KW-1185">Reference proteome</keyword>
<dbReference type="InterPro" id="IPR038750">
    <property type="entry name" value="YczE/YyaS-like"/>
</dbReference>
<keyword evidence="1" id="KW-0472">Membrane</keyword>
<evidence type="ECO:0000256" key="1">
    <source>
        <dbReference type="SAM" id="Phobius"/>
    </source>
</evidence>
<dbReference type="PANTHER" id="PTHR40078">
    <property type="entry name" value="INTEGRAL MEMBRANE PROTEIN-RELATED"/>
    <property type="match status" value="1"/>
</dbReference>
<dbReference type="RefSeq" id="WP_114125430.1">
    <property type="nucleotide sequence ID" value="NZ_QOUI01000002.1"/>
</dbReference>
<keyword evidence="1" id="KW-1133">Transmembrane helix</keyword>
<organism evidence="2 3">
    <name type="scientific">Desertihabitans brevis</name>
    <dbReference type="NCBI Taxonomy" id="2268447"/>
    <lineage>
        <taxon>Bacteria</taxon>
        <taxon>Bacillati</taxon>
        <taxon>Actinomycetota</taxon>
        <taxon>Actinomycetes</taxon>
        <taxon>Propionibacteriales</taxon>
        <taxon>Propionibacteriaceae</taxon>
        <taxon>Desertihabitans</taxon>
    </lineage>
</organism>
<feature type="transmembrane region" description="Helical" evidence="1">
    <location>
        <begin position="64"/>
        <end position="84"/>
    </location>
</feature>
<protein>
    <recommendedName>
        <fullName evidence="4">YitT family protein</fullName>
    </recommendedName>
</protein>
<dbReference type="Pfam" id="PF19700">
    <property type="entry name" value="DUF6198"/>
    <property type="match status" value="1"/>
</dbReference>
<dbReference type="PANTHER" id="PTHR40078:SF1">
    <property type="entry name" value="INTEGRAL MEMBRANE PROTEIN"/>
    <property type="match status" value="1"/>
</dbReference>
<reference evidence="2 3" key="1">
    <citation type="submission" date="2018-07" db="EMBL/GenBank/DDBJ databases">
        <title>Desertimonas flava gen. nov. sp. nov.</title>
        <authorList>
            <person name="Liu S."/>
        </authorList>
    </citation>
    <scope>NUCLEOTIDE SEQUENCE [LARGE SCALE GENOMIC DNA]</scope>
    <source>
        <strain evidence="2 3">16Sb5-5</strain>
    </source>
</reference>
<evidence type="ECO:0008006" key="4">
    <source>
        <dbReference type="Google" id="ProtNLM"/>
    </source>
</evidence>
<comment type="caution">
    <text evidence="2">The sequence shown here is derived from an EMBL/GenBank/DDBJ whole genome shotgun (WGS) entry which is preliminary data.</text>
</comment>
<evidence type="ECO:0000313" key="2">
    <source>
        <dbReference type="EMBL" id="RCK70659.1"/>
    </source>
</evidence>
<dbReference type="Proteomes" id="UP000252770">
    <property type="component" value="Unassembled WGS sequence"/>
</dbReference>
<proteinExistence type="predicted"/>
<dbReference type="EMBL" id="QOUI01000002">
    <property type="protein sequence ID" value="RCK70659.1"/>
    <property type="molecule type" value="Genomic_DNA"/>
</dbReference>
<accession>A0A367YYS2</accession>
<dbReference type="AlphaFoldDB" id="A0A367YYS2"/>
<gene>
    <name evidence="2" type="ORF">DT076_04395</name>
</gene>
<evidence type="ECO:0000313" key="3">
    <source>
        <dbReference type="Proteomes" id="UP000252770"/>
    </source>
</evidence>
<sequence>MTSPSAVLVDLGPLQQLRAGRLPRRLTQLGLGLVVYGLSLALIIRGALGSAPWDVLHQGVAGRTPLSLGTVIVVVSVLVLLAWVPLRQRPGLGTVANALLVGVATDVFLALLGPLDGLLPRVLALLGGVLLNGLATAAYLGAQFGPGPRDGLMTGLARRTGRSVRSVRTALEVTVVLLGWLLGGTLGLGTVLYALAIGPLTQAALPWFTVRLDPSARGTGG</sequence>